<dbReference type="EMBL" id="QFLI01000003">
    <property type="protein sequence ID" value="PXY01647.1"/>
    <property type="molecule type" value="Genomic_DNA"/>
</dbReference>
<proteinExistence type="predicted"/>
<comment type="caution">
    <text evidence="3">The sequence shown here is derived from an EMBL/GenBank/DDBJ whole genome shotgun (WGS) entry which is preliminary data.</text>
</comment>
<evidence type="ECO:0000313" key="3">
    <source>
        <dbReference type="EMBL" id="PXY01647.1"/>
    </source>
</evidence>
<dbReference type="InterPro" id="IPR004291">
    <property type="entry name" value="Transposase_IS66_central"/>
</dbReference>
<dbReference type="PANTHER" id="PTHR33678">
    <property type="entry name" value="BLL1576 PROTEIN"/>
    <property type="match status" value="1"/>
</dbReference>
<sequence>MPDNNLAENAIRPMAVGRKNYLFCGNHDAAENAAIIYSLLGCCKACGVNSREWLTAVLTRISAYNGDYSKDLADLLSHNWKKSAKV</sequence>
<evidence type="ECO:0000259" key="1">
    <source>
        <dbReference type="Pfam" id="PF03050"/>
    </source>
</evidence>
<gene>
    <name evidence="3" type="ORF">DF185_09260</name>
</gene>
<dbReference type="Pfam" id="PF03050">
    <property type="entry name" value="DDE_Tnp_IS66"/>
    <property type="match status" value="1"/>
</dbReference>
<evidence type="ECO:0000313" key="4">
    <source>
        <dbReference type="Proteomes" id="UP000248079"/>
    </source>
</evidence>
<reference evidence="3 4" key="1">
    <citation type="submission" date="2018-05" db="EMBL/GenBank/DDBJ databases">
        <title>Marinifilum breve JC075T sp. nov., a marine bacterium isolated from Yongle Blue Hole in the South China Sea.</title>
        <authorList>
            <person name="Fu T."/>
        </authorList>
    </citation>
    <scope>NUCLEOTIDE SEQUENCE [LARGE SCALE GENOMIC DNA]</scope>
    <source>
        <strain evidence="3 4">JC075</strain>
    </source>
</reference>
<protein>
    <submittedName>
        <fullName evidence="3">Uncharacterized protein</fullName>
    </submittedName>
</protein>
<feature type="domain" description="Transposase IS66 C-terminal" evidence="2">
    <location>
        <begin position="38"/>
        <end position="77"/>
    </location>
</feature>
<name>A0A2V4A1B9_9BACT</name>
<dbReference type="InterPro" id="IPR052344">
    <property type="entry name" value="Transposase-related"/>
</dbReference>
<feature type="domain" description="Transposase IS66 central" evidence="1">
    <location>
        <begin position="2"/>
        <end position="31"/>
    </location>
</feature>
<dbReference type="InterPro" id="IPR039552">
    <property type="entry name" value="IS66_C"/>
</dbReference>
<dbReference type="PANTHER" id="PTHR33678:SF1">
    <property type="entry name" value="BLL1576 PROTEIN"/>
    <property type="match status" value="1"/>
</dbReference>
<dbReference type="Proteomes" id="UP000248079">
    <property type="component" value="Unassembled WGS sequence"/>
</dbReference>
<evidence type="ECO:0000259" key="2">
    <source>
        <dbReference type="Pfam" id="PF13817"/>
    </source>
</evidence>
<organism evidence="3 4">
    <name type="scientific">Marinifilum breve</name>
    <dbReference type="NCBI Taxonomy" id="2184082"/>
    <lineage>
        <taxon>Bacteria</taxon>
        <taxon>Pseudomonadati</taxon>
        <taxon>Bacteroidota</taxon>
        <taxon>Bacteroidia</taxon>
        <taxon>Marinilabiliales</taxon>
        <taxon>Marinifilaceae</taxon>
    </lineage>
</organism>
<accession>A0A2V4A1B9</accession>
<dbReference type="OrthoDB" id="9760067at2"/>
<dbReference type="Pfam" id="PF13817">
    <property type="entry name" value="DDE_Tnp_IS66_C"/>
    <property type="match status" value="1"/>
</dbReference>
<dbReference type="AlphaFoldDB" id="A0A2V4A1B9"/>
<keyword evidence="4" id="KW-1185">Reference proteome</keyword>